<dbReference type="Pfam" id="PF01661">
    <property type="entry name" value="Macro"/>
    <property type="match status" value="1"/>
</dbReference>
<feature type="domain" description="Macro" evidence="1">
    <location>
        <begin position="1"/>
        <end position="174"/>
    </location>
</feature>
<dbReference type="HOGENOM" id="CLU_046550_5_1_0"/>
<dbReference type="OrthoDB" id="6194521at2"/>
<dbReference type="RefSeq" id="WP_005008664.1">
    <property type="nucleotide sequence ID" value="NZ_HG422173.1"/>
</dbReference>
<comment type="caution">
    <text evidence="2">The sequence shown here is derived from an EMBL/GenBank/DDBJ whole genome shotgun (WGS) entry which is preliminary data.</text>
</comment>
<protein>
    <recommendedName>
        <fullName evidence="1">Macro domain-containing protein</fullName>
    </recommendedName>
</protein>
<keyword evidence="3" id="KW-1185">Reference proteome</keyword>
<dbReference type="InterPro" id="IPR043472">
    <property type="entry name" value="Macro_dom-like"/>
</dbReference>
<sequence length="176" mass="18624">MKLKINQSEIELQKGDITESETDAIVNPANSSLTLGAGVAGAIRTKGGPLIHEECKLIGHCPVGEAVITSGGNLKANYVIHAVGPRFGEGDENEKLQNATLSSLRLADDHLLTSVSFPAISTGVFGFPIEDCARIMLSAVGGYLSGKTGLHRVRFVLFDAKSLEIFEKQLSSMAEG</sequence>
<dbReference type="SUPFAM" id="SSF52949">
    <property type="entry name" value="Macro domain-like"/>
    <property type="match status" value="1"/>
</dbReference>
<dbReference type="InterPro" id="IPR002589">
    <property type="entry name" value="Macro_dom"/>
</dbReference>
<dbReference type="AlphaFoldDB" id="M1YJV3"/>
<evidence type="ECO:0000313" key="2">
    <source>
        <dbReference type="EMBL" id="CCQ90753.1"/>
    </source>
</evidence>
<dbReference type="PANTHER" id="PTHR11106">
    <property type="entry name" value="GANGLIOSIDE INDUCED DIFFERENTIATION ASSOCIATED PROTEIN 2-RELATED"/>
    <property type="match status" value="1"/>
</dbReference>
<dbReference type="PANTHER" id="PTHR11106:SF111">
    <property type="entry name" value="MACRO DOMAIN-CONTAINING PROTEIN"/>
    <property type="match status" value="1"/>
</dbReference>
<proteinExistence type="predicted"/>
<organism evidence="2 3">
    <name type="scientific">Nitrospina gracilis (strain 3/211)</name>
    <dbReference type="NCBI Taxonomy" id="1266370"/>
    <lineage>
        <taxon>Bacteria</taxon>
        <taxon>Pseudomonadati</taxon>
        <taxon>Nitrospinota/Tectimicrobiota group</taxon>
        <taxon>Nitrospinota</taxon>
        <taxon>Nitrospinia</taxon>
        <taxon>Nitrospinales</taxon>
        <taxon>Nitrospinaceae</taxon>
        <taxon>Nitrospina</taxon>
    </lineage>
</organism>
<dbReference type="FunCoup" id="M1YJV3">
    <property type="interactions" value="235"/>
</dbReference>
<dbReference type="InParanoid" id="M1YJV3"/>
<dbReference type="Gene3D" id="3.40.220.10">
    <property type="entry name" value="Leucine Aminopeptidase, subunit E, domain 1"/>
    <property type="match status" value="1"/>
</dbReference>
<evidence type="ECO:0000259" key="1">
    <source>
        <dbReference type="PROSITE" id="PS51154"/>
    </source>
</evidence>
<evidence type="ECO:0000313" key="3">
    <source>
        <dbReference type="Proteomes" id="UP000011704"/>
    </source>
</evidence>
<dbReference type="Proteomes" id="UP000011704">
    <property type="component" value="Unassembled WGS sequence"/>
</dbReference>
<dbReference type="EMBL" id="CAQJ01000040">
    <property type="protein sequence ID" value="CCQ90753.1"/>
    <property type="molecule type" value="Genomic_DNA"/>
</dbReference>
<accession>M1YJV3</accession>
<name>M1YJV3_NITG3</name>
<gene>
    <name evidence="2" type="ORF">NITGR_360091</name>
</gene>
<dbReference type="SMART" id="SM00506">
    <property type="entry name" value="A1pp"/>
    <property type="match status" value="1"/>
</dbReference>
<reference evidence="2 3" key="1">
    <citation type="journal article" date="2013" name="Front. Microbiol.">
        <title>The genome of Nitrospina gracilis illuminates the metabolism and evolution of the major marine nitrite oxidizer.</title>
        <authorList>
            <person name="Luecker S."/>
            <person name="Nowka B."/>
            <person name="Rattei T."/>
            <person name="Spieck E."/>
            <person name="and Daims H."/>
        </authorList>
    </citation>
    <scope>NUCLEOTIDE SEQUENCE [LARGE SCALE GENOMIC DNA]</scope>
    <source>
        <strain evidence="2 3">3/211</strain>
    </source>
</reference>
<dbReference type="STRING" id="1266370.NITGR_360091"/>
<dbReference type="PROSITE" id="PS51154">
    <property type="entry name" value="MACRO"/>
    <property type="match status" value="1"/>
</dbReference>